<dbReference type="EMBL" id="SRLA01000003">
    <property type="protein sequence ID" value="TGE06642.1"/>
    <property type="molecule type" value="Genomic_DNA"/>
</dbReference>
<sequence length="446" mass="49411">MAASTSAACGYTTRSWCPRRPKCACPWPTIGLDSNSWSSPFFSFSAMHPAHYASPAFLESLLRAHPGAPTDLQVEHVRPFPVDNSASILAVLTAGHAGRAVGHFGVEVTWRAGGLAETRRLVLKLKPPGAEVAAMLASLAQATGEPLASVYPAYVSRTGFAHTHGRELAVYEQHVGHPLLPKIWGLHADEEHGVYVVLMEYLEEVELLDSVMQPERWTDAHMRTALTQLAAWHANHLHAAPRLPALPGGECAGPEYMLEHVPLWEGLLCSAARHFPSLYSPARVGHLRQALAALPLHNAALAAEPQTLIHNDLNPRNTCFRRSAAGELQFCAYDWELATYHVPHYDVAELLCFVLDTDRYHLRATYLEHYRQQLHRLTGSYPDAAAFRHTFGVAALHFGLHRLGMYLMAHAVSPYPFLPRVVHSFFDTIEEFLPQRVAVPEQVLAQ</sequence>
<evidence type="ECO:0000259" key="1">
    <source>
        <dbReference type="Pfam" id="PF01636"/>
    </source>
</evidence>
<gene>
    <name evidence="2" type="ORF">EU556_17575</name>
</gene>
<dbReference type="Pfam" id="PF01636">
    <property type="entry name" value="APH"/>
    <property type="match status" value="1"/>
</dbReference>
<dbReference type="Gene3D" id="3.90.1200.10">
    <property type="match status" value="1"/>
</dbReference>
<accession>A0A4Z0P4Z8</accession>
<dbReference type="InterPro" id="IPR002575">
    <property type="entry name" value="Aminoglycoside_PTrfase"/>
</dbReference>
<evidence type="ECO:0000313" key="3">
    <source>
        <dbReference type="Proteomes" id="UP000298337"/>
    </source>
</evidence>
<keyword evidence="3" id="KW-1185">Reference proteome</keyword>
<protein>
    <recommendedName>
        <fullName evidence="1">Aminoglycoside phosphotransferase domain-containing protein</fullName>
    </recommendedName>
</protein>
<dbReference type="InterPro" id="IPR011009">
    <property type="entry name" value="Kinase-like_dom_sf"/>
</dbReference>
<reference evidence="2 3" key="1">
    <citation type="submission" date="2019-04" db="EMBL/GenBank/DDBJ databases">
        <authorList>
            <person name="Feng G."/>
            <person name="Zhang J."/>
            <person name="Zhu H."/>
        </authorList>
    </citation>
    <scope>NUCLEOTIDE SEQUENCE [LARGE SCALE GENOMIC DNA]</scope>
    <source>
        <strain evidence="2 3">92R-1</strain>
    </source>
</reference>
<proteinExistence type="predicted"/>
<dbReference type="Proteomes" id="UP000298337">
    <property type="component" value="Unassembled WGS sequence"/>
</dbReference>
<organism evidence="2 3">
    <name type="scientific">Hymenobacter fodinae</name>
    <dbReference type="NCBI Taxonomy" id="2510796"/>
    <lineage>
        <taxon>Bacteria</taxon>
        <taxon>Pseudomonadati</taxon>
        <taxon>Bacteroidota</taxon>
        <taxon>Cytophagia</taxon>
        <taxon>Cytophagales</taxon>
        <taxon>Hymenobacteraceae</taxon>
        <taxon>Hymenobacter</taxon>
    </lineage>
</organism>
<name>A0A4Z0P4Z8_9BACT</name>
<comment type="caution">
    <text evidence="2">The sequence shown here is derived from an EMBL/GenBank/DDBJ whole genome shotgun (WGS) entry which is preliminary data.</text>
</comment>
<dbReference type="SUPFAM" id="SSF56112">
    <property type="entry name" value="Protein kinase-like (PK-like)"/>
    <property type="match status" value="1"/>
</dbReference>
<evidence type="ECO:0000313" key="2">
    <source>
        <dbReference type="EMBL" id="TGE06642.1"/>
    </source>
</evidence>
<dbReference type="PANTHER" id="PTHR21310">
    <property type="entry name" value="AMINOGLYCOSIDE PHOSPHOTRANSFERASE-RELATED-RELATED"/>
    <property type="match status" value="1"/>
</dbReference>
<dbReference type="AlphaFoldDB" id="A0A4Z0P4Z8"/>
<feature type="domain" description="Aminoglycoside phosphotransferase" evidence="1">
    <location>
        <begin position="118"/>
        <end position="376"/>
    </location>
</feature>
<dbReference type="OrthoDB" id="9794902at2"/>
<dbReference type="InterPro" id="IPR051678">
    <property type="entry name" value="AGP_Transferase"/>
</dbReference>